<dbReference type="GO" id="GO:0016829">
    <property type="term" value="F:lyase activity"/>
    <property type="evidence" value="ECO:0007669"/>
    <property type="project" value="InterPro"/>
</dbReference>
<feature type="non-terminal residue" evidence="1">
    <location>
        <position position="1"/>
    </location>
</feature>
<reference evidence="1" key="1">
    <citation type="journal article" date="2014" name="Front. Microbiol.">
        <title>High frequency of phylogenetically diverse reductive dehalogenase-homologous genes in deep subseafloor sedimentary metagenomes.</title>
        <authorList>
            <person name="Kawai M."/>
            <person name="Futagami T."/>
            <person name="Toyoda A."/>
            <person name="Takaki Y."/>
            <person name="Nishi S."/>
            <person name="Hori S."/>
            <person name="Arai W."/>
            <person name="Tsubouchi T."/>
            <person name="Morono Y."/>
            <person name="Uchiyama I."/>
            <person name="Ito T."/>
            <person name="Fujiyama A."/>
            <person name="Inagaki F."/>
            <person name="Takami H."/>
        </authorList>
    </citation>
    <scope>NUCLEOTIDE SEQUENCE</scope>
    <source>
        <strain evidence="1">Expedition CK06-06</strain>
    </source>
</reference>
<organism evidence="1">
    <name type="scientific">marine sediment metagenome</name>
    <dbReference type="NCBI Taxonomy" id="412755"/>
    <lineage>
        <taxon>unclassified sequences</taxon>
        <taxon>metagenomes</taxon>
        <taxon>ecological metagenomes</taxon>
    </lineage>
</organism>
<dbReference type="AlphaFoldDB" id="X1F578"/>
<accession>X1F578</accession>
<gene>
    <name evidence="1" type="ORF">S03H2_13829</name>
</gene>
<evidence type="ECO:0008006" key="2">
    <source>
        <dbReference type="Google" id="ProtNLM"/>
    </source>
</evidence>
<comment type="caution">
    <text evidence="1">The sequence shown here is derived from an EMBL/GenBank/DDBJ whole genome shotgun (WGS) entry which is preliminary data.</text>
</comment>
<sequence length="73" mass="8443">LAAVQKDIQKARELYFKLLPLFTMFETTGQYVQLTKAGLEILGRPYGNPRRPLLPPTDEDKQRLREILQTLVT</sequence>
<proteinExistence type="predicted"/>
<dbReference type="EMBL" id="BARU01007014">
    <property type="protein sequence ID" value="GAH40087.1"/>
    <property type="molecule type" value="Genomic_DNA"/>
</dbReference>
<name>X1F578_9ZZZZ</name>
<evidence type="ECO:0000313" key="1">
    <source>
        <dbReference type="EMBL" id="GAH40087.1"/>
    </source>
</evidence>
<dbReference type="SUPFAM" id="SSF51569">
    <property type="entry name" value="Aldolase"/>
    <property type="match status" value="1"/>
</dbReference>
<dbReference type="Pfam" id="PF00701">
    <property type="entry name" value="DHDPS"/>
    <property type="match status" value="1"/>
</dbReference>
<dbReference type="Gene3D" id="3.20.20.70">
    <property type="entry name" value="Aldolase class I"/>
    <property type="match status" value="1"/>
</dbReference>
<protein>
    <recommendedName>
        <fullName evidence="2">Dihydrodipicolinate synthase</fullName>
    </recommendedName>
</protein>
<dbReference type="InterPro" id="IPR002220">
    <property type="entry name" value="DapA-like"/>
</dbReference>
<dbReference type="InterPro" id="IPR013785">
    <property type="entry name" value="Aldolase_TIM"/>
</dbReference>